<keyword evidence="2" id="KW-0732">Signal</keyword>
<dbReference type="PROSITE" id="PS50041">
    <property type="entry name" value="C_TYPE_LECTIN_2"/>
    <property type="match status" value="3"/>
</dbReference>
<reference evidence="4" key="1">
    <citation type="journal article" date="2023" name="Science">
        <title>Genome structures resolve the early diversification of teleost fishes.</title>
        <authorList>
            <person name="Parey E."/>
            <person name="Louis A."/>
            <person name="Montfort J."/>
            <person name="Bouchez O."/>
            <person name="Roques C."/>
            <person name="Iampietro C."/>
            <person name="Lluch J."/>
            <person name="Castinel A."/>
            <person name="Donnadieu C."/>
            <person name="Desvignes T."/>
            <person name="Floi Bucao C."/>
            <person name="Jouanno E."/>
            <person name="Wen M."/>
            <person name="Mejri S."/>
            <person name="Dirks R."/>
            <person name="Jansen H."/>
            <person name="Henkel C."/>
            <person name="Chen W.J."/>
            <person name="Zahm M."/>
            <person name="Cabau C."/>
            <person name="Klopp C."/>
            <person name="Thompson A.W."/>
            <person name="Robinson-Rechavi M."/>
            <person name="Braasch I."/>
            <person name="Lecointre G."/>
            <person name="Bobe J."/>
            <person name="Postlethwait J.H."/>
            <person name="Berthelot C."/>
            <person name="Roest Crollius H."/>
            <person name="Guiguen Y."/>
        </authorList>
    </citation>
    <scope>NUCLEOTIDE SEQUENCE</scope>
    <source>
        <strain evidence="4">Concon-B</strain>
    </source>
</reference>
<dbReference type="PANTHER" id="PTHR45784">
    <property type="entry name" value="C-TYPE LECTIN DOMAIN FAMILY 20 MEMBER A-RELATED"/>
    <property type="match status" value="1"/>
</dbReference>
<evidence type="ECO:0000256" key="1">
    <source>
        <dbReference type="ARBA" id="ARBA00023157"/>
    </source>
</evidence>
<proteinExistence type="predicted"/>
<evidence type="ECO:0000259" key="3">
    <source>
        <dbReference type="PROSITE" id="PS50041"/>
    </source>
</evidence>
<dbReference type="SUPFAM" id="SSF56436">
    <property type="entry name" value="C-type lectin-like"/>
    <property type="match status" value="3"/>
</dbReference>
<dbReference type="InterPro" id="IPR016187">
    <property type="entry name" value="CTDL_fold"/>
</dbReference>
<keyword evidence="5" id="KW-1185">Reference proteome</keyword>
<dbReference type="InterPro" id="IPR001304">
    <property type="entry name" value="C-type_lectin-like"/>
</dbReference>
<dbReference type="OrthoDB" id="8950604at2759"/>
<dbReference type="Gene3D" id="3.10.100.10">
    <property type="entry name" value="Mannose-Binding Protein A, subunit A"/>
    <property type="match status" value="3"/>
</dbReference>
<accession>A0A9Q1CV13</accession>
<feature type="domain" description="C-type lectin" evidence="3">
    <location>
        <begin position="35"/>
        <end position="130"/>
    </location>
</feature>
<sequence>METSALLILLSAGLCMSAFLSHYKRNLKAQSTPTNWTDAQTYCRENHMDLLTVHTLEEAERVQNIITDESILWIGLRRRQGPTKWSNGDIVHFDNRTEGYGQQLPYCHSMSASGRWENVDCAQNKSFMCYDEGDGHSPLSYTLIKQKSSWCDAQQYCREHHTDLVSINSSTQNTEVLDVQGDRRVSFWIGLMSADWEWSDGGCSSFRNWDSPNQERDCVIIIKGSPGMNQYKCDQTATAICYEDEVHLVKQPKTWEGALDHCDREYGGLLRVESPQDQRIVEAALKRSNVSGPVWLGLRQSCLFGFWIWPNGANVEWSNWAGGSQPDKPLSHNCGAIATSGPGMFKWSDRDCLSKSYFLCEGEERQAV</sequence>
<feature type="domain" description="C-type lectin" evidence="3">
    <location>
        <begin position="241"/>
        <end position="361"/>
    </location>
</feature>
<evidence type="ECO:0000256" key="2">
    <source>
        <dbReference type="SAM" id="SignalP"/>
    </source>
</evidence>
<dbReference type="PROSITE" id="PS00615">
    <property type="entry name" value="C_TYPE_LECTIN_1"/>
    <property type="match status" value="1"/>
</dbReference>
<dbReference type="Pfam" id="PF00059">
    <property type="entry name" value="Lectin_C"/>
    <property type="match status" value="3"/>
</dbReference>
<dbReference type="Proteomes" id="UP001152803">
    <property type="component" value="Unassembled WGS sequence"/>
</dbReference>
<gene>
    <name evidence="4" type="ORF">COCON_G00228550</name>
</gene>
<protein>
    <recommendedName>
        <fullName evidence="3">C-type lectin domain-containing protein</fullName>
    </recommendedName>
</protein>
<evidence type="ECO:0000313" key="4">
    <source>
        <dbReference type="EMBL" id="KAJ8249639.1"/>
    </source>
</evidence>
<dbReference type="PANTHER" id="PTHR45784:SF3">
    <property type="entry name" value="C-TYPE LECTIN DOMAIN FAMILY 4 MEMBER K-LIKE-RELATED"/>
    <property type="match status" value="1"/>
</dbReference>
<dbReference type="AlphaFoldDB" id="A0A9Q1CV13"/>
<dbReference type="CDD" id="cd00037">
    <property type="entry name" value="CLECT"/>
    <property type="match status" value="1"/>
</dbReference>
<feature type="chain" id="PRO_5040317433" description="C-type lectin domain-containing protein" evidence="2">
    <location>
        <begin position="18"/>
        <end position="368"/>
    </location>
</feature>
<dbReference type="SMART" id="SM00034">
    <property type="entry name" value="CLECT"/>
    <property type="match status" value="3"/>
</dbReference>
<name>A0A9Q1CV13_CONCO</name>
<comment type="caution">
    <text evidence="4">The sequence shown here is derived from an EMBL/GenBank/DDBJ whole genome shotgun (WGS) entry which is preliminary data.</text>
</comment>
<dbReference type="EMBL" id="JAFJMO010000019">
    <property type="protein sequence ID" value="KAJ8249639.1"/>
    <property type="molecule type" value="Genomic_DNA"/>
</dbReference>
<dbReference type="InterPro" id="IPR018378">
    <property type="entry name" value="C-type_lectin_CS"/>
</dbReference>
<keyword evidence="1" id="KW-1015">Disulfide bond</keyword>
<dbReference type="InterPro" id="IPR016186">
    <property type="entry name" value="C-type_lectin-like/link_sf"/>
</dbReference>
<feature type="signal peptide" evidence="2">
    <location>
        <begin position="1"/>
        <end position="17"/>
    </location>
</feature>
<evidence type="ECO:0000313" key="5">
    <source>
        <dbReference type="Proteomes" id="UP001152803"/>
    </source>
</evidence>
<feature type="domain" description="C-type lectin" evidence="3">
    <location>
        <begin position="136"/>
        <end position="242"/>
    </location>
</feature>
<organism evidence="4 5">
    <name type="scientific">Conger conger</name>
    <name type="common">Conger eel</name>
    <name type="synonym">Muraena conger</name>
    <dbReference type="NCBI Taxonomy" id="82655"/>
    <lineage>
        <taxon>Eukaryota</taxon>
        <taxon>Metazoa</taxon>
        <taxon>Chordata</taxon>
        <taxon>Craniata</taxon>
        <taxon>Vertebrata</taxon>
        <taxon>Euteleostomi</taxon>
        <taxon>Actinopterygii</taxon>
        <taxon>Neopterygii</taxon>
        <taxon>Teleostei</taxon>
        <taxon>Anguilliformes</taxon>
        <taxon>Congridae</taxon>
        <taxon>Conger</taxon>
    </lineage>
</organism>